<keyword evidence="1" id="KW-0862">Zinc</keyword>
<dbReference type="GO" id="GO:0002218">
    <property type="term" value="P:activation of innate immune response"/>
    <property type="evidence" value="ECO:0007669"/>
    <property type="project" value="InterPro"/>
</dbReference>
<evidence type="ECO:0000313" key="4">
    <source>
        <dbReference type="EMBL" id="KAK6171624.1"/>
    </source>
</evidence>
<proteinExistence type="predicted"/>
<comment type="caution">
    <text evidence="4">The sequence shown here is derived from an EMBL/GenBank/DDBJ whole genome shotgun (WGS) entry which is preliminary data.</text>
</comment>
<gene>
    <name evidence="4" type="ORF">SNE40_019773</name>
</gene>
<evidence type="ECO:0000256" key="1">
    <source>
        <dbReference type="PROSITE-ProRule" id="PRU00047"/>
    </source>
</evidence>
<keyword evidence="1" id="KW-0863">Zinc-finger</keyword>
<dbReference type="Proteomes" id="UP001347796">
    <property type="component" value="Unassembled WGS sequence"/>
</dbReference>
<dbReference type="SMART" id="SM00343">
    <property type="entry name" value="ZnF_C2HC"/>
    <property type="match status" value="2"/>
</dbReference>
<reference evidence="4 5" key="1">
    <citation type="submission" date="2024-01" db="EMBL/GenBank/DDBJ databases">
        <title>The genome of the rayed Mediterranean limpet Patella caerulea (Linnaeus, 1758).</title>
        <authorList>
            <person name="Anh-Thu Weber A."/>
            <person name="Halstead-Nussloch G."/>
        </authorList>
    </citation>
    <scope>NUCLEOTIDE SEQUENCE [LARGE SCALE GENOMIC DNA]</scope>
    <source>
        <strain evidence="4">AATW-2023a</strain>
        <tissue evidence="4">Whole specimen</tissue>
    </source>
</reference>
<evidence type="ECO:0000259" key="3">
    <source>
        <dbReference type="PROSITE" id="PS50158"/>
    </source>
</evidence>
<keyword evidence="1" id="KW-0479">Metal-binding</keyword>
<accession>A0AAN8J9S1</accession>
<sequence>MHLSGLISDEEIERKLKQWRLEVLGPIKRRRYEHDGIFDGTRFVRVRFPPDVSSLPYSVGFQCETGVQYFSIRHDHQEKVCFHCLSHEHLLAGCPTRVCRRCKSPGHIQRHCTVSVCGGCMLTSSECRCRPQAQWDLGATDVPNRSVVNIMEPSSGSDDVKISDGVNHDVEGQNLNGEAIVTGYDATEDNKGDPGSASIEDNLSDDDTGIMSSVDSVIGINPTGVFGSSVIDETLRKFNSADHFVDDSSCLAEDWVDSKGDSDSVSATTPFATKSFTRRRRRLVVNPKVEVVKGIVKKRVVKHGKNIKK</sequence>
<dbReference type="InterPro" id="IPR001878">
    <property type="entry name" value="Znf_CCHC"/>
</dbReference>
<keyword evidence="5" id="KW-1185">Reference proteome</keyword>
<feature type="domain" description="CCHC-type" evidence="3">
    <location>
        <begin position="99"/>
        <end position="112"/>
    </location>
</feature>
<dbReference type="PROSITE" id="PS50158">
    <property type="entry name" value="ZF_CCHC"/>
    <property type="match status" value="1"/>
</dbReference>
<dbReference type="PANTHER" id="PTHR22639:SF3">
    <property type="entry name" value="ZINC FINGER CCHC DOMAIN-CONTAINING PROTEIN 3"/>
    <property type="match status" value="1"/>
</dbReference>
<name>A0AAN8J9S1_PATCE</name>
<evidence type="ECO:0000313" key="5">
    <source>
        <dbReference type="Proteomes" id="UP001347796"/>
    </source>
</evidence>
<dbReference type="AlphaFoldDB" id="A0AAN8J9S1"/>
<dbReference type="GO" id="GO:0008270">
    <property type="term" value="F:zinc ion binding"/>
    <property type="evidence" value="ECO:0007669"/>
    <property type="project" value="UniProtKB-KW"/>
</dbReference>
<protein>
    <recommendedName>
        <fullName evidence="3">CCHC-type domain-containing protein</fullName>
    </recommendedName>
</protein>
<organism evidence="4 5">
    <name type="scientific">Patella caerulea</name>
    <name type="common">Rayed Mediterranean limpet</name>
    <dbReference type="NCBI Taxonomy" id="87958"/>
    <lineage>
        <taxon>Eukaryota</taxon>
        <taxon>Metazoa</taxon>
        <taxon>Spiralia</taxon>
        <taxon>Lophotrochozoa</taxon>
        <taxon>Mollusca</taxon>
        <taxon>Gastropoda</taxon>
        <taxon>Patellogastropoda</taxon>
        <taxon>Patelloidea</taxon>
        <taxon>Patellidae</taxon>
        <taxon>Patella</taxon>
    </lineage>
</organism>
<feature type="region of interest" description="Disordered" evidence="2">
    <location>
        <begin position="185"/>
        <end position="206"/>
    </location>
</feature>
<dbReference type="InterPro" id="IPR042509">
    <property type="entry name" value="ZCCHC3"/>
</dbReference>
<evidence type="ECO:0000256" key="2">
    <source>
        <dbReference type="SAM" id="MobiDB-lite"/>
    </source>
</evidence>
<dbReference type="EMBL" id="JAZGQO010000014">
    <property type="protein sequence ID" value="KAK6171624.1"/>
    <property type="molecule type" value="Genomic_DNA"/>
</dbReference>
<dbReference type="PANTHER" id="PTHR22639">
    <property type="entry name" value="GAG-RELATED PROTEIN"/>
    <property type="match status" value="1"/>
</dbReference>
<dbReference type="GO" id="GO:0003723">
    <property type="term" value="F:RNA binding"/>
    <property type="evidence" value="ECO:0007669"/>
    <property type="project" value="InterPro"/>
</dbReference>
<dbReference type="GO" id="GO:0003690">
    <property type="term" value="F:double-stranded DNA binding"/>
    <property type="evidence" value="ECO:0007669"/>
    <property type="project" value="InterPro"/>
</dbReference>
<dbReference type="Gene3D" id="4.10.60.10">
    <property type="entry name" value="Zinc finger, CCHC-type"/>
    <property type="match status" value="1"/>
</dbReference>